<dbReference type="NCBIfam" id="TIGR00022">
    <property type="entry name" value="YhcH/YjgK/YiaL family protein"/>
    <property type="match status" value="1"/>
</dbReference>
<dbReference type="PANTHER" id="PTHR34986">
    <property type="entry name" value="EVOLVED BETA-GALACTOSIDASE SUBUNIT BETA"/>
    <property type="match status" value="1"/>
</dbReference>
<comment type="caution">
    <text evidence="1">The sequence shown here is derived from an EMBL/GenBank/DDBJ whole genome shotgun (WGS) entry which is preliminary data.</text>
</comment>
<organism evidence="1 2">
    <name type="scientific">Pectinatus brassicae</name>
    <dbReference type="NCBI Taxonomy" id="862415"/>
    <lineage>
        <taxon>Bacteria</taxon>
        <taxon>Bacillati</taxon>
        <taxon>Bacillota</taxon>
        <taxon>Negativicutes</taxon>
        <taxon>Selenomonadales</taxon>
        <taxon>Selenomonadaceae</taxon>
        <taxon>Pectinatus</taxon>
    </lineage>
</organism>
<accession>A0A840UIL4</accession>
<keyword evidence="2" id="KW-1185">Reference proteome</keyword>
<evidence type="ECO:0000313" key="2">
    <source>
        <dbReference type="Proteomes" id="UP000559117"/>
    </source>
</evidence>
<reference evidence="1 2" key="1">
    <citation type="submission" date="2020-08" db="EMBL/GenBank/DDBJ databases">
        <title>Genomic Encyclopedia of Type Strains, Phase IV (KMG-IV): sequencing the most valuable type-strain genomes for metagenomic binning, comparative biology and taxonomic classification.</title>
        <authorList>
            <person name="Goeker M."/>
        </authorList>
    </citation>
    <scope>NUCLEOTIDE SEQUENCE [LARGE SCALE GENOMIC DNA]</scope>
    <source>
        <strain evidence="1 2">DSM 24661</strain>
    </source>
</reference>
<name>A0A840UIL4_9FIRM</name>
<evidence type="ECO:0000313" key="1">
    <source>
        <dbReference type="EMBL" id="MBB5336956.1"/>
    </source>
</evidence>
<gene>
    <name evidence="1" type="ORF">HNR32_002111</name>
</gene>
<sequence length="160" mass="18629">MIFGNLNNIENELHFYPKAVQKGINFLLDKENWQLEPGKYQIEGNDIYAKVTEYDTETVKARHPEAHVQYIDIQCIIKGKEKIGVGRLLPAFDEKKIFKNELKENDIIRYNDIDQENFIELNQGSFAVFFPWDVHRPNCSVQASPEHVKKIIVKVAARLL</sequence>
<dbReference type="InterPro" id="IPR004375">
    <property type="entry name" value="NanQ/TabA/YiaL"/>
</dbReference>
<dbReference type="Gene3D" id="2.60.120.370">
    <property type="entry name" value="YhcH/YjgK/YiaL"/>
    <property type="match status" value="1"/>
</dbReference>
<protein>
    <submittedName>
        <fullName evidence="1">YhcH/YjgK/YiaL family protein</fullName>
    </submittedName>
</protein>
<dbReference type="RefSeq" id="WP_183862368.1">
    <property type="nucleotide sequence ID" value="NZ_JACHFH010000029.1"/>
</dbReference>
<dbReference type="Proteomes" id="UP000559117">
    <property type="component" value="Unassembled WGS sequence"/>
</dbReference>
<dbReference type="EMBL" id="JACHFH010000029">
    <property type="protein sequence ID" value="MBB5336956.1"/>
    <property type="molecule type" value="Genomic_DNA"/>
</dbReference>
<dbReference type="InterPro" id="IPR037012">
    <property type="entry name" value="NanQ/TabA/YiaL_sf"/>
</dbReference>
<dbReference type="PANTHER" id="PTHR34986:SF1">
    <property type="entry name" value="PROTEIN YIAL"/>
    <property type="match status" value="1"/>
</dbReference>
<proteinExistence type="predicted"/>
<dbReference type="AlphaFoldDB" id="A0A840UIL4"/>
<dbReference type="Pfam" id="PF04074">
    <property type="entry name" value="DUF386"/>
    <property type="match status" value="1"/>
</dbReference>
<dbReference type="SUPFAM" id="SSF51197">
    <property type="entry name" value="Clavaminate synthase-like"/>
    <property type="match status" value="1"/>
</dbReference>
<dbReference type="GO" id="GO:0005829">
    <property type="term" value="C:cytosol"/>
    <property type="evidence" value="ECO:0007669"/>
    <property type="project" value="TreeGrafter"/>
</dbReference>